<protein>
    <submittedName>
        <fullName evidence="2">Uncharacterized protein</fullName>
    </submittedName>
</protein>
<dbReference type="EMBL" id="JADYXP020000005">
    <property type="protein sequence ID" value="KAL0124626.1"/>
    <property type="molecule type" value="Genomic_DNA"/>
</dbReference>
<feature type="region of interest" description="Disordered" evidence="1">
    <location>
        <begin position="77"/>
        <end position="111"/>
    </location>
</feature>
<keyword evidence="3" id="KW-1185">Reference proteome</keyword>
<evidence type="ECO:0000313" key="3">
    <source>
        <dbReference type="Proteomes" id="UP001430953"/>
    </source>
</evidence>
<evidence type="ECO:0000313" key="2">
    <source>
        <dbReference type="EMBL" id="KAL0124626.1"/>
    </source>
</evidence>
<proteinExistence type="predicted"/>
<organism evidence="2 3">
    <name type="scientific">Cardiocondyla obscurior</name>
    <dbReference type="NCBI Taxonomy" id="286306"/>
    <lineage>
        <taxon>Eukaryota</taxon>
        <taxon>Metazoa</taxon>
        <taxon>Ecdysozoa</taxon>
        <taxon>Arthropoda</taxon>
        <taxon>Hexapoda</taxon>
        <taxon>Insecta</taxon>
        <taxon>Pterygota</taxon>
        <taxon>Neoptera</taxon>
        <taxon>Endopterygota</taxon>
        <taxon>Hymenoptera</taxon>
        <taxon>Apocrita</taxon>
        <taxon>Aculeata</taxon>
        <taxon>Formicoidea</taxon>
        <taxon>Formicidae</taxon>
        <taxon>Myrmicinae</taxon>
        <taxon>Cardiocondyla</taxon>
    </lineage>
</organism>
<dbReference type="AlphaFoldDB" id="A0AAW2G8S5"/>
<name>A0AAW2G8S5_9HYME</name>
<comment type="caution">
    <text evidence="2">The sequence shown here is derived from an EMBL/GenBank/DDBJ whole genome shotgun (WGS) entry which is preliminary data.</text>
</comment>
<dbReference type="Proteomes" id="UP001430953">
    <property type="component" value="Unassembled WGS sequence"/>
</dbReference>
<gene>
    <name evidence="2" type="ORF">PUN28_006465</name>
</gene>
<feature type="compositionally biased region" description="Pro residues" evidence="1">
    <location>
        <begin position="101"/>
        <end position="111"/>
    </location>
</feature>
<evidence type="ECO:0000256" key="1">
    <source>
        <dbReference type="SAM" id="MobiDB-lite"/>
    </source>
</evidence>
<sequence>MSSNARLMYPGARRRHCRNYPLRPPGPSERCLASTPYLEPAELSPPLSPLSHSVTLFFPSPLPLPFPSVLVEHVRTRVSPRSPSWGPVKPNQPARLTTRPPTLPNPPSPPSLQPLRYLQSFSLSPSVDLLSSVVRGCGSAV</sequence>
<reference evidence="2 3" key="1">
    <citation type="submission" date="2023-03" db="EMBL/GenBank/DDBJ databases">
        <title>High recombination rates correlate with genetic variation in Cardiocondyla obscurior ants.</title>
        <authorList>
            <person name="Errbii M."/>
        </authorList>
    </citation>
    <scope>NUCLEOTIDE SEQUENCE [LARGE SCALE GENOMIC DNA]</scope>
    <source>
        <strain evidence="2">Alpha-2009</strain>
        <tissue evidence="2">Whole body</tissue>
    </source>
</reference>
<accession>A0AAW2G8S5</accession>